<gene>
    <name evidence="1" type="ORF">BCR44DRAFT_43154</name>
</gene>
<sequence length="163" mass="18260">MHPPLPHLTLELVEHTLATAIRQLPTIVRPDKPAQLAPLVSLLNVIGPFSDGFTIPTKAALMQMWWVDLDFASKLLPLKILDLQLAMRVHRPLDYSDRGFFNGLLACRPDVIEWWYQHWNRNGGPLFFTDVLLKHVAIGFAKDGAGGTEPNNPGVVGLFKLFC</sequence>
<organism evidence="1 2">
    <name type="scientific">Catenaria anguillulae PL171</name>
    <dbReference type="NCBI Taxonomy" id="765915"/>
    <lineage>
        <taxon>Eukaryota</taxon>
        <taxon>Fungi</taxon>
        <taxon>Fungi incertae sedis</taxon>
        <taxon>Blastocladiomycota</taxon>
        <taxon>Blastocladiomycetes</taxon>
        <taxon>Blastocladiales</taxon>
        <taxon>Catenariaceae</taxon>
        <taxon>Catenaria</taxon>
    </lineage>
</organism>
<dbReference type="EMBL" id="MCFL01000075">
    <property type="protein sequence ID" value="ORZ30747.1"/>
    <property type="molecule type" value="Genomic_DNA"/>
</dbReference>
<name>A0A1Y2H834_9FUNG</name>
<protein>
    <submittedName>
        <fullName evidence="1">Uncharacterized protein</fullName>
    </submittedName>
</protein>
<accession>A0A1Y2H834</accession>
<dbReference type="Proteomes" id="UP000193411">
    <property type="component" value="Unassembled WGS sequence"/>
</dbReference>
<proteinExistence type="predicted"/>
<keyword evidence="2" id="KW-1185">Reference proteome</keyword>
<feature type="non-terminal residue" evidence="1">
    <location>
        <position position="163"/>
    </location>
</feature>
<comment type="caution">
    <text evidence="1">The sequence shown here is derived from an EMBL/GenBank/DDBJ whole genome shotgun (WGS) entry which is preliminary data.</text>
</comment>
<evidence type="ECO:0000313" key="2">
    <source>
        <dbReference type="Proteomes" id="UP000193411"/>
    </source>
</evidence>
<evidence type="ECO:0000313" key="1">
    <source>
        <dbReference type="EMBL" id="ORZ30747.1"/>
    </source>
</evidence>
<reference evidence="1 2" key="1">
    <citation type="submission" date="2016-07" db="EMBL/GenBank/DDBJ databases">
        <title>Pervasive Adenine N6-methylation of Active Genes in Fungi.</title>
        <authorList>
            <consortium name="DOE Joint Genome Institute"/>
            <person name="Mondo S.J."/>
            <person name="Dannebaum R.O."/>
            <person name="Kuo R.C."/>
            <person name="Labutti K."/>
            <person name="Haridas S."/>
            <person name="Kuo A."/>
            <person name="Salamov A."/>
            <person name="Ahrendt S.R."/>
            <person name="Lipzen A."/>
            <person name="Sullivan W."/>
            <person name="Andreopoulos W.B."/>
            <person name="Clum A."/>
            <person name="Lindquist E."/>
            <person name="Daum C."/>
            <person name="Ramamoorthy G.K."/>
            <person name="Gryganskyi A."/>
            <person name="Culley D."/>
            <person name="Magnuson J.K."/>
            <person name="James T.Y."/>
            <person name="O'Malley M.A."/>
            <person name="Stajich J.E."/>
            <person name="Spatafora J.W."/>
            <person name="Visel A."/>
            <person name="Grigoriev I.V."/>
        </authorList>
    </citation>
    <scope>NUCLEOTIDE SEQUENCE [LARGE SCALE GENOMIC DNA]</scope>
    <source>
        <strain evidence="1 2">PL171</strain>
    </source>
</reference>
<dbReference type="AlphaFoldDB" id="A0A1Y2H834"/>